<keyword evidence="4 6" id="KW-0238">DNA-binding</keyword>
<dbReference type="GO" id="GO:0003677">
    <property type="term" value="F:DNA binding"/>
    <property type="evidence" value="ECO:0007669"/>
    <property type="project" value="UniProtKB-UniRule"/>
</dbReference>
<dbReference type="OrthoDB" id="9779930at2"/>
<dbReference type="PROSITE" id="PS01007">
    <property type="entry name" value="TRANSPOSASE_MUTATOR"/>
    <property type="match status" value="1"/>
</dbReference>
<keyword evidence="9" id="KW-1185">Reference proteome</keyword>
<organism evidence="8 9">
    <name type="scientific">Ileibacterium valens</name>
    <dbReference type="NCBI Taxonomy" id="1862668"/>
    <lineage>
        <taxon>Bacteria</taxon>
        <taxon>Bacillati</taxon>
        <taxon>Bacillota</taxon>
        <taxon>Erysipelotrichia</taxon>
        <taxon>Erysipelotrichales</taxon>
        <taxon>Erysipelotrichaceae</taxon>
        <taxon>Ileibacterium</taxon>
    </lineage>
</organism>
<sequence length="412" mass="47691">MAKIKRNPAARELAKLIMSQYDPQSSKDLDEALKEVFGTAFEEMLQAEMDEHLGYSNNSKEPKETENRRNGYGKKTLKTTHGEVPVQVPRDRDGSFKPEILPKRQRDVSGIEDKVISMYARGMSQRDISKTIEEIYGFSISHEMVSKITDRILPDVQEWKNRPLKSCYAFLFVDCLYVPLRDERGSHETAVYVILGYDLQGRKEILGLWLSPTESKNQWMQIFDEIKARGVDDVFFISMDGVSGLEQGAKAVFPEVVVQRCIVHLIRNSIRYIPSKDYKAFTADLKKVYGAVNLTTARAEFEKLCYTWKQYPGAVRVWERNFQHVEQLFEYGSEVRRIMYTTNAIESVNASLRKVTKKGSFSNEAALNKALYLRIQELEDKWSKGHIMKWSVVLNQLMTDERFEKRIGKYLN</sequence>
<dbReference type="AlphaFoldDB" id="A0A1U7NCE7"/>
<dbReference type="GeneID" id="82204025"/>
<keyword evidence="3 6" id="KW-0815">Transposition</keyword>
<evidence type="ECO:0000256" key="1">
    <source>
        <dbReference type="ARBA" id="ARBA00002190"/>
    </source>
</evidence>
<protein>
    <recommendedName>
        <fullName evidence="6">Mutator family transposase</fullName>
    </recommendedName>
</protein>
<dbReference type="PANTHER" id="PTHR33217:SF8">
    <property type="entry name" value="MUTATOR FAMILY TRANSPOSASE"/>
    <property type="match status" value="1"/>
</dbReference>
<dbReference type="Proteomes" id="UP000186341">
    <property type="component" value="Unassembled WGS sequence"/>
</dbReference>
<evidence type="ECO:0000313" key="8">
    <source>
        <dbReference type="EMBL" id="OLU36149.1"/>
    </source>
</evidence>
<dbReference type="PANTHER" id="PTHR33217">
    <property type="entry name" value="TRANSPOSASE FOR INSERTION SEQUENCE ELEMENT IS1081"/>
    <property type="match status" value="1"/>
</dbReference>
<keyword evidence="5 6" id="KW-0233">DNA recombination</keyword>
<comment type="function">
    <text evidence="1 6">Required for the transposition of the insertion element.</text>
</comment>
<evidence type="ECO:0000256" key="6">
    <source>
        <dbReference type="RuleBase" id="RU365089"/>
    </source>
</evidence>
<evidence type="ECO:0000256" key="7">
    <source>
        <dbReference type="SAM" id="MobiDB-lite"/>
    </source>
</evidence>
<dbReference type="GO" id="GO:0006313">
    <property type="term" value="P:DNA transposition"/>
    <property type="evidence" value="ECO:0007669"/>
    <property type="project" value="UniProtKB-UniRule"/>
</dbReference>
<evidence type="ECO:0000256" key="2">
    <source>
        <dbReference type="ARBA" id="ARBA00010961"/>
    </source>
</evidence>
<proteinExistence type="inferred from homology"/>
<dbReference type="InterPro" id="IPR001207">
    <property type="entry name" value="Transposase_mutator"/>
</dbReference>
<dbReference type="RefSeq" id="WP_075821159.1">
    <property type="nucleotide sequence ID" value="NZ_MPJW01000288.1"/>
</dbReference>
<dbReference type="NCBIfam" id="NF033543">
    <property type="entry name" value="transpos_IS256"/>
    <property type="match status" value="1"/>
</dbReference>
<dbReference type="GO" id="GO:0004803">
    <property type="term" value="F:transposase activity"/>
    <property type="evidence" value="ECO:0007669"/>
    <property type="project" value="UniProtKB-UniRule"/>
</dbReference>
<name>A0A1U7NCE7_9FIRM</name>
<evidence type="ECO:0000256" key="4">
    <source>
        <dbReference type="ARBA" id="ARBA00023125"/>
    </source>
</evidence>
<keyword evidence="6" id="KW-0814">Transposable element</keyword>
<evidence type="ECO:0000256" key="3">
    <source>
        <dbReference type="ARBA" id="ARBA00022578"/>
    </source>
</evidence>
<evidence type="ECO:0000256" key="5">
    <source>
        <dbReference type="ARBA" id="ARBA00023172"/>
    </source>
</evidence>
<reference evidence="8 9" key="1">
    <citation type="submission" date="2016-11" db="EMBL/GenBank/DDBJ databases">
        <title>Description of two novel members of the family Erysipelotrichaceae: Ileibacterium lipovorans gen. nov., sp. nov. and Dubosiella newyorkensis, gen. nov., sp. nov.</title>
        <authorList>
            <person name="Cox L.M."/>
            <person name="Sohn J."/>
            <person name="Tyrrell K.L."/>
            <person name="Citron D.M."/>
            <person name="Lawson P.A."/>
            <person name="Patel N.B."/>
            <person name="Iizumi T."/>
            <person name="Perez-Perez G.I."/>
            <person name="Goldstein E.J."/>
            <person name="Blaser M.J."/>
        </authorList>
    </citation>
    <scope>NUCLEOTIDE SEQUENCE [LARGE SCALE GENOMIC DNA]</scope>
    <source>
        <strain evidence="8 9">NYU-BL-A3</strain>
    </source>
</reference>
<comment type="similarity">
    <text evidence="2 6">Belongs to the transposase mutator family.</text>
</comment>
<dbReference type="Pfam" id="PF00872">
    <property type="entry name" value="Transposase_mut"/>
    <property type="match status" value="1"/>
</dbReference>
<feature type="compositionally biased region" description="Basic and acidic residues" evidence="7">
    <location>
        <begin position="60"/>
        <end position="69"/>
    </location>
</feature>
<feature type="region of interest" description="Disordered" evidence="7">
    <location>
        <begin position="54"/>
        <end position="76"/>
    </location>
</feature>
<dbReference type="EMBL" id="MPJW01000288">
    <property type="protein sequence ID" value="OLU36149.1"/>
    <property type="molecule type" value="Genomic_DNA"/>
</dbReference>
<comment type="caution">
    <text evidence="8">The sequence shown here is derived from an EMBL/GenBank/DDBJ whole genome shotgun (WGS) entry which is preliminary data.</text>
</comment>
<gene>
    <name evidence="8" type="ORF">BO222_12990</name>
</gene>
<accession>A0A1U7NCE7</accession>
<evidence type="ECO:0000313" key="9">
    <source>
        <dbReference type="Proteomes" id="UP000186341"/>
    </source>
</evidence>